<reference evidence="3" key="1">
    <citation type="submission" date="2025-08" db="UniProtKB">
        <authorList>
            <consortium name="RefSeq"/>
        </authorList>
    </citation>
    <scope>IDENTIFICATION</scope>
    <source>
        <tissue evidence="3">Whole larval tissue</tissue>
    </source>
</reference>
<dbReference type="GeneID" id="126912797"/>
<sequence>MCGPTTKLTWLLIITIIHLMVIESRLVPRTKRRLSRKNNDFELPKEFFDETLSLQSKFRVPSTEFCKEMSLKAEAHYVVLPWWYHYCQDLHEKRVRTKKGNPHFTAIHQYILNEVQAYKKRLRAKQQKMSQLEQELLAS</sequence>
<organism evidence="2 3">
    <name type="scientific">Spodoptera frugiperda</name>
    <name type="common">Fall armyworm</name>
    <dbReference type="NCBI Taxonomy" id="7108"/>
    <lineage>
        <taxon>Eukaryota</taxon>
        <taxon>Metazoa</taxon>
        <taxon>Ecdysozoa</taxon>
        <taxon>Arthropoda</taxon>
        <taxon>Hexapoda</taxon>
        <taxon>Insecta</taxon>
        <taxon>Pterygota</taxon>
        <taxon>Neoptera</taxon>
        <taxon>Endopterygota</taxon>
        <taxon>Lepidoptera</taxon>
        <taxon>Glossata</taxon>
        <taxon>Ditrysia</taxon>
        <taxon>Noctuoidea</taxon>
        <taxon>Noctuidae</taxon>
        <taxon>Amphipyrinae</taxon>
        <taxon>Spodoptera</taxon>
    </lineage>
</organism>
<gene>
    <name evidence="3" type="primary">LOC126912797</name>
</gene>
<evidence type="ECO:0000313" key="2">
    <source>
        <dbReference type="Proteomes" id="UP000829999"/>
    </source>
</evidence>
<name>A0A9R0ECW2_SPOFR</name>
<keyword evidence="1" id="KW-1133">Transmembrane helix</keyword>
<proteinExistence type="predicted"/>
<protein>
    <submittedName>
        <fullName evidence="3">Uncharacterized protein LOC126912797</fullName>
    </submittedName>
</protein>
<feature type="transmembrane region" description="Helical" evidence="1">
    <location>
        <begin position="6"/>
        <end position="27"/>
    </location>
</feature>
<keyword evidence="1" id="KW-0812">Transmembrane</keyword>
<keyword evidence="2" id="KW-1185">Reference proteome</keyword>
<dbReference type="OrthoDB" id="7413146at2759"/>
<keyword evidence="1" id="KW-0472">Membrane</keyword>
<evidence type="ECO:0000256" key="1">
    <source>
        <dbReference type="SAM" id="Phobius"/>
    </source>
</evidence>
<evidence type="ECO:0000313" key="3">
    <source>
        <dbReference type="RefSeq" id="XP_050562701.1"/>
    </source>
</evidence>
<dbReference type="RefSeq" id="XP_050562701.1">
    <property type="nucleotide sequence ID" value="XM_050706744.1"/>
</dbReference>
<dbReference type="Proteomes" id="UP000829999">
    <property type="component" value="Chromosome 30"/>
</dbReference>
<dbReference type="AlphaFoldDB" id="A0A9R0ECW2"/>
<accession>A0A9R0ECW2</accession>